<keyword evidence="5" id="KW-0808">Transferase</keyword>
<evidence type="ECO:0000256" key="6">
    <source>
        <dbReference type="ARBA" id="ARBA00022692"/>
    </source>
</evidence>
<dbReference type="InterPro" id="IPR050428">
    <property type="entry name" value="TCS_sensor_his_kinase"/>
</dbReference>
<evidence type="ECO:0000256" key="11">
    <source>
        <dbReference type="SAM" id="Phobius"/>
    </source>
</evidence>
<keyword evidence="7" id="KW-0418">Kinase</keyword>
<sequence length="411" mass="44072">MTRRLLPMTAMTRRPLPMTAMVRRLLPTTERARLTALYGGLLLLAGGVLAGVIYALVQDDLDARFGRAVTPVPRGPRMNPDEVPPGSVRGDEYTVVPANEVGEAARTRTVAALTATTLSRLLTVSGVALGVFAVLSLFLAWWMAGRVLRPVGVITATARKLSGENLHQRIDLKGPPGELKALADTFDQMLGRLEQLVTAQQRFAANAAHELRTPLAVQRAAAEIGLADADPERVAWIRAELIKAADSSERLIESLLLLAATDQGVQRREDVEMNETVAVVTAGFSDEARERAITVTTTVEPLRVPGDPVLLAHLVRNLVANAVAYNHQGGRVRVQLTGRVLRVSNTGPEIPADTVHRLFEPFRRLNERTHTAGEGAGLGLSIVASIARAHGAEATADANPDGGLSVSVRFP</sequence>
<dbReference type="CDD" id="cd00082">
    <property type="entry name" value="HisKA"/>
    <property type="match status" value="1"/>
</dbReference>
<evidence type="ECO:0000256" key="4">
    <source>
        <dbReference type="ARBA" id="ARBA00022553"/>
    </source>
</evidence>
<dbReference type="PROSITE" id="PS50109">
    <property type="entry name" value="HIS_KIN"/>
    <property type="match status" value="1"/>
</dbReference>
<evidence type="ECO:0000256" key="9">
    <source>
        <dbReference type="ARBA" id="ARBA00023012"/>
    </source>
</evidence>
<dbReference type="Proteomes" id="UP000281594">
    <property type="component" value="Unassembled WGS sequence"/>
</dbReference>
<dbReference type="STRING" id="1343740.M271_21125"/>
<evidence type="ECO:0000256" key="1">
    <source>
        <dbReference type="ARBA" id="ARBA00000085"/>
    </source>
</evidence>
<gene>
    <name evidence="14" type="ORF">D3C57_122430</name>
</gene>
<dbReference type="AlphaFoldDB" id="A0A3L8RP61"/>
<reference evidence="14 15" key="1">
    <citation type="journal article" date="2018" name="J. Biol. Chem.">
        <title>Discovery of the actinoplanic acid pathway in Streptomyces rapamycinicus reveals a genetically conserved synergism with rapamycin.</title>
        <authorList>
            <person name="Mrak P."/>
            <person name="Krastel P."/>
            <person name="Pivk Lukancic P."/>
            <person name="Tao J."/>
            <person name="Pistorius D."/>
            <person name="Moore C.M."/>
        </authorList>
    </citation>
    <scope>NUCLEOTIDE SEQUENCE [LARGE SCALE GENOMIC DNA]</scope>
    <source>
        <strain evidence="14 15">NRRL 5491</strain>
    </source>
</reference>
<keyword evidence="10 11" id="KW-0472">Membrane</keyword>
<keyword evidence="9" id="KW-0902">Two-component regulatory system</keyword>
<dbReference type="SMART" id="SM00387">
    <property type="entry name" value="HATPase_c"/>
    <property type="match status" value="1"/>
</dbReference>
<dbReference type="InterPro" id="IPR036890">
    <property type="entry name" value="HATPase_C_sf"/>
</dbReference>
<dbReference type="Gene3D" id="6.10.340.10">
    <property type="match status" value="1"/>
</dbReference>
<dbReference type="InterPro" id="IPR004358">
    <property type="entry name" value="Sig_transdc_His_kin-like_C"/>
</dbReference>
<dbReference type="SUPFAM" id="SSF55874">
    <property type="entry name" value="ATPase domain of HSP90 chaperone/DNA topoisomerase II/histidine kinase"/>
    <property type="match status" value="1"/>
</dbReference>
<dbReference type="InterPro" id="IPR003660">
    <property type="entry name" value="HAMP_dom"/>
</dbReference>
<dbReference type="PANTHER" id="PTHR45436">
    <property type="entry name" value="SENSOR HISTIDINE KINASE YKOH"/>
    <property type="match status" value="1"/>
</dbReference>
<feature type="transmembrane region" description="Helical" evidence="11">
    <location>
        <begin position="121"/>
        <end position="142"/>
    </location>
</feature>
<evidence type="ECO:0000256" key="7">
    <source>
        <dbReference type="ARBA" id="ARBA00022777"/>
    </source>
</evidence>
<dbReference type="SUPFAM" id="SSF158472">
    <property type="entry name" value="HAMP domain-like"/>
    <property type="match status" value="1"/>
</dbReference>
<evidence type="ECO:0000256" key="2">
    <source>
        <dbReference type="ARBA" id="ARBA00004236"/>
    </source>
</evidence>
<dbReference type="InterPro" id="IPR003594">
    <property type="entry name" value="HATPase_dom"/>
</dbReference>
<proteinExistence type="predicted"/>
<evidence type="ECO:0000256" key="5">
    <source>
        <dbReference type="ARBA" id="ARBA00022679"/>
    </source>
</evidence>
<dbReference type="Pfam" id="PF00512">
    <property type="entry name" value="HisKA"/>
    <property type="match status" value="1"/>
</dbReference>
<keyword evidence="6 11" id="KW-0812">Transmembrane</keyword>
<comment type="caution">
    <text evidence="14">The sequence shown here is derived from an EMBL/GenBank/DDBJ whole genome shotgun (WGS) entry which is preliminary data.</text>
</comment>
<dbReference type="CDD" id="cd06225">
    <property type="entry name" value="HAMP"/>
    <property type="match status" value="1"/>
</dbReference>
<evidence type="ECO:0000256" key="3">
    <source>
        <dbReference type="ARBA" id="ARBA00012438"/>
    </source>
</evidence>
<organism evidence="14 15">
    <name type="scientific">Streptomyces rapamycinicus (strain ATCC 29253 / DSM 41530 / NRRL 5491 / AYB-994)</name>
    <name type="common">Streptomyces hygroscopicus (strain ATCC 29253)</name>
    <dbReference type="NCBI Taxonomy" id="1343740"/>
    <lineage>
        <taxon>Bacteria</taxon>
        <taxon>Bacillati</taxon>
        <taxon>Actinomycetota</taxon>
        <taxon>Actinomycetes</taxon>
        <taxon>Kitasatosporales</taxon>
        <taxon>Streptomycetaceae</taxon>
        <taxon>Streptomyces</taxon>
        <taxon>Streptomyces violaceusniger group</taxon>
    </lineage>
</organism>
<evidence type="ECO:0000313" key="15">
    <source>
        <dbReference type="Proteomes" id="UP000281594"/>
    </source>
</evidence>
<evidence type="ECO:0000256" key="8">
    <source>
        <dbReference type="ARBA" id="ARBA00022989"/>
    </source>
</evidence>
<evidence type="ECO:0000259" key="13">
    <source>
        <dbReference type="PROSITE" id="PS50885"/>
    </source>
</evidence>
<dbReference type="GO" id="GO:0000155">
    <property type="term" value="F:phosphorelay sensor kinase activity"/>
    <property type="evidence" value="ECO:0007669"/>
    <property type="project" value="InterPro"/>
</dbReference>
<evidence type="ECO:0000259" key="12">
    <source>
        <dbReference type="PROSITE" id="PS50109"/>
    </source>
</evidence>
<dbReference type="EC" id="2.7.13.3" evidence="3"/>
<dbReference type="SUPFAM" id="SSF47384">
    <property type="entry name" value="Homodimeric domain of signal transducing histidine kinase"/>
    <property type="match status" value="1"/>
</dbReference>
<dbReference type="SMART" id="SM00388">
    <property type="entry name" value="HisKA"/>
    <property type="match status" value="1"/>
</dbReference>
<keyword evidence="8 11" id="KW-1133">Transmembrane helix</keyword>
<dbReference type="Gene3D" id="1.10.287.130">
    <property type="match status" value="1"/>
</dbReference>
<dbReference type="PRINTS" id="PR00344">
    <property type="entry name" value="BCTRLSENSOR"/>
</dbReference>
<evidence type="ECO:0000256" key="10">
    <source>
        <dbReference type="ARBA" id="ARBA00023136"/>
    </source>
</evidence>
<dbReference type="PANTHER" id="PTHR45436:SF1">
    <property type="entry name" value="SENSOR PROTEIN QSEC"/>
    <property type="match status" value="1"/>
</dbReference>
<dbReference type="InterPro" id="IPR003661">
    <property type="entry name" value="HisK_dim/P_dom"/>
</dbReference>
<dbReference type="Pfam" id="PF00672">
    <property type="entry name" value="HAMP"/>
    <property type="match status" value="1"/>
</dbReference>
<dbReference type="Gene3D" id="3.30.565.10">
    <property type="entry name" value="Histidine kinase-like ATPase, C-terminal domain"/>
    <property type="match status" value="1"/>
</dbReference>
<dbReference type="InterPro" id="IPR036097">
    <property type="entry name" value="HisK_dim/P_sf"/>
</dbReference>
<feature type="domain" description="Histidine kinase" evidence="12">
    <location>
        <begin position="206"/>
        <end position="411"/>
    </location>
</feature>
<dbReference type="EMBL" id="QYCY01000001">
    <property type="protein sequence ID" value="RLV81189.1"/>
    <property type="molecule type" value="Genomic_DNA"/>
</dbReference>
<keyword evidence="4" id="KW-0597">Phosphoprotein</keyword>
<protein>
    <recommendedName>
        <fullName evidence="3">histidine kinase</fullName>
        <ecNumber evidence="3">2.7.13.3</ecNumber>
    </recommendedName>
</protein>
<comment type="subcellular location">
    <subcellularLocation>
        <location evidence="2">Cell membrane</location>
    </subcellularLocation>
</comment>
<dbReference type="PROSITE" id="PS50885">
    <property type="entry name" value="HAMP"/>
    <property type="match status" value="1"/>
</dbReference>
<evidence type="ECO:0000313" key="14">
    <source>
        <dbReference type="EMBL" id="RLV81189.1"/>
    </source>
</evidence>
<name>A0A3L8RP61_STRRN</name>
<dbReference type="Pfam" id="PF02518">
    <property type="entry name" value="HATPase_c"/>
    <property type="match status" value="1"/>
</dbReference>
<dbReference type="GO" id="GO:0005886">
    <property type="term" value="C:plasma membrane"/>
    <property type="evidence" value="ECO:0007669"/>
    <property type="project" value="UniProtKB-SubCell"/>
</dbReference>
<feature type="domain" description="HAMP" evidence="13">
    <location>
        <begin position="145"/>
        <end position="198"/>
    </location>
</feature>
<dbReference type="SMART" id="SM00304">
    <property type="entry name" value="HAMP"/>
    <property type="match status" value="1"/>
</dbReference>
<dbReference type="InterPro" id="IPR005467">
    <property type="entry name" value="His_kinase_dom"/>
</dbReference>
<comment type="catalytic activity">
    <reaction evidence="1">
        <text>ATP + protein L-histidine = ADP + protein N-phospho-L-histidine.</text>
        <dbReference type="EC" id="2.7.13.3"/>
    </reaction>
</comment>
<accession>A0A3L8RP61</accession>